<dbReference type="AlphaFoldDB" id="A0AA39SEL5"/>
<proteinExistence type="predicted"/>
<reference evidence="2" key="2">
    <citation type="submission" date="2023-06" db="EMBL/GenBank/DDBJ databases">
        <authorList>
            <person name="Swenson N.G."/>
            <person name="Wegrzyn J.L."/>
            <person name="Mcevoy S.L."/>
        </authorList>
    </citation>
    <scope>NUCLEOTIDE SEQUENCE</scope>
    <source>
        <strain evidence="2">NS2018</strain>
        <tissue evidence="2">Leaf</tissue>
    </source>
</reference>
<feature type="region of interest" description="Disordered" evidence="1">
    <location>
        <begin position="94"/>
        <end position="115"/>
    </location>
</feature>
<organism evidence="2 3">
    <name type="scientific">Acer saccharum</name>
    <name type="common">Sugar maple</name>
    <dbReference type="NCBI Taxonomy" id="4024"/>
    <lineage>
        <taxon>Eukaryota</taxon>
        <taxon>Viridiplantae</taxon>
        <taxon>Streptophyta</taxon>
        <taxon>Embryophyta</taxon>
        <taxon>Tracheophyta</taxon>
        <taxon>Spermatophyta</taxon>
        <taxon>Magnoliopsida</taxon>
        <taxon>eudicotyledons</taxon>
        <taxon>Gunneridae</taxon>
        <taxon>Pentapetalae</taxon>
        <taxon>rosids</taxon>
        <taxon>malvids</taxon>
        <taxon>Sapindales</taxon>
        <taxon>Sapindaceae</taxon>
        <taxon>Hippocastanoideae</taxon>
        <taxon>Acereae</taxon>
        <taxon>Acer</taxon>
    </lineage>
</organism>
<dbReference type="Proteomes" id="UP001168877">
    <property type="component" value="Unassembled WGS sequence"/>
</dbReference>
<keyword evidence="3" id="KW-1185">Reference proteome</keyword>
<name>A0AA39SEL5_ACESA</name>
<comment type="caution">
    <text evidence="2">The sequence shown here is derived from an EMBL/GenBank/DDBJ whole genome shotgun (WGS) entry which is preliminary data.</text>
</comment>
<dbReference type="SUPFAM" id="SSF54160">
    <property type="entry name" value="Chromo domain-like"/>
    <property type="match status" value="1"/>
</dbReference>
<evidence type="ECO:0008006" key="4">
    <source>
        <dbReference type="Google" id="ProtNLM"/>
    </source>
</evidence>
<evidence type="ECO:0000256" key="1">
    <source>
        <dbReference type="SAM" id="MobiDB-lite"/>
    </source>
</evidence>
<evidence type="ECO:0000313" key="3">
    <source>
        <dbReference type="Proteomes" id="UP001168877"/>
    </source>
</evidence>
<dbReference type="EMBL" id="JAUESC010000381">
    <property type="protein sequence ID" value="KAK0588740.1"/>
    <property type="molecule type" value="Genomic_DNA"/>
</dbReference>
<evidence type="ECO:0000313" key="2">
    <source>
        <dbReference type="EMBL" id="KAK0588740.1"/>
    </source>
</evidence>
<accession>A0AA39SEL5</accession>
<protein>
    <recommendedName>
        <fullName evidence="4">Chromo domain-containing protein</fullName>
    </recommendedName>
</protein>
<reference evidence="2" key="1">
    <citation type="journal article" date="2022" name="Plant J.">
        <title>Strategies of tolerance reflected in two North American maple genomes.</title>
        <authorList>
            <person name="McEvoy S.L."/>
            <person name="Sezen U.U."/>
            <person name="Trouern-Trend A."/>
            <person name="McMahon S.M."/>
            <person name="Schaberg P.G."/>
            <person name="Yang J."/>
            <person name="Wegrzyn J.L."/>
            <person name="Swenson N.G."/>
        </authorList>
    </citation>
    <scope>NUCLEOTIDE SEQUENCE</scope>
    <source>
        <strain evidence="2">NS2018</strain>
    </source>
</reference>
<dbReference type="InterPro" id="IPR016197">
    <property type="entry name" value="Chromo-like_dom_sf"/>
</dbReference>
<feature type="compositionally biased region" description="Basic and acidic residues" evidence="1">
    <location>
        <begin position="94"/>
        <end position="114"/>
    </location>
</feature>
<gene>
    <name evidence="2" type="ORF">LWI29_004871</name>
</gene>
<sequence>MTKVWQVLVQWQGVPTEEATWEDYDEMVERFPDFSLEDKGILEERGNVKTVRKSKRIVERWTCMRNWSRTSTGRLVRNTSSPLENMAENQVDRLIDPGDNRSQHNDQDQPRTLRDFMNPTRTSAPSCIVYPPDASHFHFRPSIIQVLPNFHGLETENPYLHLREFEEVCNTYNETNCSMSTIKLKLFPFSLKDKAKKHGYKILGLDPLEAGMKYKNNF</sequence>